<accession>A0A2K9BS74</accession>
<evidence type="ECO:0000313" key="3">
    <source>
        <dbReference type="Proteomes" id="UP000233419"/>
    </source>
</evidence>
<keyword evidence="1" id="KW-0472">Membrane</keyword>
<feature type="transmembrane region" description="Helical" evidence="1">
    <location>
        <begin position="68"/>
        <end position="87"/>
    </location>
</feature>
<dbReference type="Proteomes" id="UP000233419">
    <property type="component" value="Chromosome"/>
</dbReference>
<keyword evidence="1" id="KW-1133">Transmembrane helix</keyword>
<evidence type="ECO:0000256" key="1">
    <source>
        <dbReference type="SAM" id="Phobius"/>
    </source>
</evidence>
<evidence type="ECO:0000313" key="2">
    <source>
        <dbReference type="EMBL" id="AUF83852.1"/>
    </source>
</evidence>
<feature type="transmembrane region" description="Helical" evidence="1">
    <location>
        <begin position="265"/>
        <end position="284"/>
    </location>
</feature>
<organism evidence="2 3">
    <name type="scientific">Mesoplasma syrphidae</name>
    <dbReference type="NCBI Taxonomy" id="225999"/>
    <lineage>
        <taxon>Bacteria</taxon>
        <taxon>Bacillati</taxon>
        <taxon>Mycoplasmatota</taxon>
        <taxon>Mollicutes</taxon>
        <taxon>Entomoplasmatales</taxon>
        <taxon>Entomoplasmataceae</taxon>
        <taxon>Mesoplasma</taxon>
    </lineage>
</organism>
<name>A0A2K9BS74_9MOLU</name>
<feature type="transmembrane region" description="Helical" evidence="1">
    <location>
        <begin position="34"/>
        <end position="56"/>
    </location>
</feature>
<reference evidence="2 3" key="1">
    <citation type="submission" date="2017-12" db="EMBL/GenBank/DDBJ databases">
        <title>Mesoplasma syrphidae YJS, Complete Genome.</title>
        <authorList>
            <person name="Knight T.F."/>
            <person name="Citino T."/>
            <person name="Rubinstein R."/>
            <person name="Neuschaefer Z."/>
        </authorList>
    </citation>
    <scope>NUCLEOTIDE SEQUENCE [LARGE SCALE GENOMIC DNA]</scope>
    <source>
        <strain evidence="2 3">YJS</strain>
    </source>
</reference>
<proteinExistence type="predicted"/>
<dbReference type="KEGG" id="msyr:CXP39_03615"/>
<feature type="transmembrane region" description="Helical" evidence="1">
    <location>
        <begin position="190"/>
        <end position="208"/>
    </location>
</feature>
<keyword evidence="3" id="KW-1185">Reference proteome</keyword>
<gene>
    <name evidence="2" type="ORF">CXP39_03615</name>
</gene>
<keyword evidence="1" id="KW-0812">Transmembrane</keyword>
<dbReference type="AlphaFoldDB" id="A0A2K9BS74"/>
<feature type="transmembrane region" description="Helical" evidence="1">
    <location>
        <begin position="154"/>
        <end position="178"/>
    </location>
</feature>
<sequence length="290" mass="33279">MKNTKLAFFDTKKAANLGKIVKASLLSSLKNERAWVFVIFSSTIFSVACFIGYSTFSNSYELLPPQMVNIFLIPSFISTTYFAIFLSEWKDSSLIKRIRFLGIKKWSIIFSFILCAVLFAFIGEIFTIFATYLVSLMFIRVKFYYVTDLFFWNWIWFAFVTILITTTTFLLSTCIGDLWKNKNLRFSTPLIIIIILILTSDIVIPSFISARSPILTYAGYLSLTKYPAWISLVTSSFTFADYNGGIQQIIYDEGMTETVIFLNNLAALIIISILTILVLFLLSIKTFKWK</sequence>
<protein>
    <recommendedName>
        <fullName evidence="4">ABC transporter permease</fullName>
    </recommendedName>
</protein>
<feature type="transmembrane region" description="Helical" evidence="1">
    <location>
        <begin position="108"/>
        <end position="134"/>
    </location>
</feature>
<evidence type="ECO:0008006" key="4">
    <source>
        <dbReference type="Google" id="ProtNLM"/>
    </source>
</evidence>
<dbReference type="EMBL" id="CP025257">
    <property type="protein sequence ID" value="AUF83852.1"/>
    <property type="molecule type" value="Genomic_DNA"/>
</dbReference>
<dbReference type="OrthoDB" id="389319at2"/>
<dbReference type="RefSeq" id="WP_027048237.1">
    <property type="nucleotide sequence ID" value="NZ_CP025257.1"/>
</dbReference>